<dbReference type="AlphaFoldDB" id="C5FC70"/>
<protein>
    <submittedName>
        <fullName evidence="1">Uncharacterized protein</fullName>
    </submittedName>
</protein>
<sequence length="126" mass="14656">MHMYKDNQAHSVQRVKGEAEWRIEDIYRNSEGTKPYQSSKDKTDKKDVVTIGYYTKDRTRVLSIHAHEDGTWNEFFSRAGKALLSFTAQVNTNAIICLRGGGYVLHEYNIYKYFITVVDNMYHPSP</sequence>
<dbReference type="Proteomes" id="UP000002035">
    <property type="component" value="Unassembled WGS sequence"/>
</dbReference>
<reference evidence="2" key="1">
    <citation type="journal article" date="2012" name="MBio">
        <title>Comparative genome analysis of Trichophyton rubrum and related dermatophytes reveals candidate genes involved in infection.</title>
        <authorList>
            <person name="Martinez D.A."/>
            <person name="Oliver B.G."/>
            <person name="Graeser Y."/>
            <person name="Goldberg J.M."/>
            <person name="Li W."/>
            <person name="Martinez-Rossi N.M."/>
            <person name="Monod M."/>
            <person name="Shelest E."/>
            <person name="Barton R.C."/>
            <person name="Birch E."/>
            <person name="Brakhage A.A."/>
            <person name="Chen Z."/>
            <person name="Gurr S.J."/>
            <person name="Heiman D."/>
            <person name="Heitman J."/>
            <person name="Kosti I."/>
            <person name="Rossi A."/>
            <person name="Saif S."/>
            <person name="Samalova M."/>
            <person name="Saunders C.W."/>
            <person name="Shea T."/>
            <person name="Summerbell R.C."/>
            <person name="Xu J."/>
            <person name="Young S."/>
            <person name="Zeng Q."/>
            <person name="Birren B.W."/>
            <person name="Cuomo C.A."/>
            <person name="White T.C."/>
        </authorList>
    </citation>
    <scope>NUCLEOTIDE SEQUENCE [LARGE SCALE GENOMIC DNA]</scope>
    <source>
        <strain evidence="2">ATCC MYA-4605 / CBS 113480</strain>
    </source>
</reference>
<organism evidence="1 2">
    <name type="scientific">Arthroderma otae (strain ATCC MYA-4605 / CBS 113480)</name>
    <name type="common">Microsporum canis</name>
    <dbReference type="NCBI Taxonomy" id="554155"/>
    <lineage>
        <taxon>Eukaryota</taxon>
        <taxon>Fungi</taxon>
        <taxon>Dikarya</taxon>
        <taxon>Ascomycota</taxon>
        <taxon>Pezizomycotina</taxon>
        <taxon>Eurotiomycetes</taxon>
        <taxon>Eurotiomycetidae</taxon>
        <taxon>Onygenales</taxon>
        <taxon>Arthrodermataceae</taxon>
        <taxon>Microsporum</taxon>
    </lineage>
</organism>
<dbReference type="OrthoDB" id="3531694at2759"/>
<dbReference type="RefSeq" id="XP_002850277.1">
    <property type="nucleotide sequence ID" value="XM_002850231.1"/>
</dbReference>
<evidence type="ECO:0000313" key="2">
    <source>
        <dbReference type="Proteomes" id="UP000002035"/>
    </source>
</evidence>
<name>C5FC70_ARTOC</name>
<dbReference type="EMBL" id="DS995701">
    <property type="protein sequence ID" value="EEQ27493.1"/>
    <property type="molecule type" value="Genomic_DNA"/>
</dbReference>
<dbReference type="VEuPathDB" id="FungiDB:MCYG_00381"/>
<keyword evidence="2" id="KW-1185">Reference proteome</keyword>
<evidence type="ECO:0000313" key="1">
    <source>
        <dbReference type="EMBL" id="EEQ27493.1"/>
    </source>
</evidence>
<accession>C5FC70</accession>
<dbReference type="GeneID" id="9225418"/>
<gene>
    <name evidence="1" type="ORF">MCYG_00381</name>
</gene>
<dbReference type="HOGENOM" id="CLU_1981133_0_0_1"/>
<proteinExistence type="predicted"/>
<dbReference type="eggNOG" id="ENOG502SWFQ">
    <property type="taxonomic scope" value="Eukaryota"/>
</dbReference>